<proteinExistence type="predicted"/>
<feature type="domain" description="Methyltransferase" evidence="1">
    <location>
        <begin position="79"/>
        <end position="202"/>
    </location>
</feature>
<dbReference type="PANTHER" id="PTHR45128:SF2">
    <property type="entry name" value="METHYLTRANSFERASE DOMAIN-CONTAINING PROTEIN"/>
    <property type="match status" value="1"/>
</dbReference>
<dbReference type="GO" id="GO:0008168">
    <property type="term" value="F:methyltransferase activity"/>
    <property type="evidence" value="ECO:0007669"/>
    <property type="project" value="UniProtKB-KW"/>
</dbReference>
<keyword evidence="2" id="KW-0489">Methyltransferase</keyword>
<dbReference type="AlphaFoldDB" id="A0A1B4V6P3"/>
<evidence type="ECO:0000313" key="3">
    <source>
        <dbReference type="Proteomes" id="UP000218899"/>
    </source>
</evidence>
<dbReference type="Proteomes" id="UP000218899">
    <property type="component" value="Chromosome"/>
</dbReference>
<dbReference type="Gene3D" id="3.40.50.150">
    <property type="entry name" value="Vaccinia Virus protein VP39"/>
    <property type="match status" value="1"/>
</dbReference>
<keyword evidence="3" id="KW-1185">Reference proteome</keyword>
<dbReference type="Pfam" id="PF13847">
    <property type="entry name" value="Methyltransf_31"/>
    <property type="match status" value="1"/>
</dbReference>
<gene>
    <name evidence="2" type="ORF">SVA_2630</name>
</gene>
<dbReference type="GO" id="GO:0032259">
    <property type="term" value="P:methylation"/>
    <property type="evidence" value="ECO:0007669"/>
    <property type="project" value="UniProtKB-KW"/>
</dbReference>
<keyword evidence="2" id="KW-0808">Transferase</keyword>
<dbReference type="InterPro" id="IPR053173">
    <property type="entry name" value="SAM-binding_MTase"/>
</dbReference>
<name>A0A1B4V6P3_9GAMM</name>
<dbReference type="InterPro" id="IPR025714">
    <property type="entry name" value="Methyltranfer_dom"/>
</dbReference>
<evidence type="ECO:0000259" key="1">
    <source>
        <dbReference type="Pfam" id="PF13847"/>
    </source>
</evidence>
<organism evidence="2 3">
    <name type="scientific">Sulfurifustis variabilis</name>
    <dbReference type="NCBI Taxonomy" id="1675686"/>
    <lineage>
        <taxon>Bacteria</taxon>
        <taxon>Pseudomonadati</taxon>
        <taxon>Pseudomonadota</taxon>
        <taxon>Gammaproteobacteria</taxon>
        <taxon>Acidiferrobacterales</taxon>
        <taxon>Acidiferrobacteraceae</taxon>
        <taxon>Sulfurifustis</taxon>
    </lineage>
</organism>
<evidence type="ECO:0000313" key="2">
    <source>
        <dbReference type="EMBL" id="BAU49178.1"/>
    </source>
</evidence>
<sequence length="260" mass="28005">MLVDETSPYYVVGAFDCAAGYVENRPKVQAAFRTGGGVAWGDQPGCVFCAIARFFRPGYEANIVEKWLPALDGVVEKLKAGARVADVGCGHGFSTLIMADAFPNSEFIGFDFHDASIEEARGHAKKHGAGDNVRFEVATAKDFPGKDYDLVTCFDALHDMGDPAGAARHIHQALKPGGAWMIVEPFAHDALEQNINPVGRLYYSASTLVCVPTSLNQEVGTALGAQAGEGRLREVAKSGGFRQFRRAAETPFNLILEARH</sequence>
<dbReference type="SUPFAM" id="SSF53335">
    <property type="entry name" value="S-adenosyl-L-methionine-dependent methyltransferases"/>
    <property type="match status" value="1"/>
</dbReference>
<reference evidence="2 3" key="1">
    <citation type="submission" date="2015-08" db="EMBL/GenBank/DDBJ databases">
        <title>Complete genome sequence of Sulfurifustis variabilis.</title>
        <authorList>
            <person name="Miura A."/>
            <person name="Kojima H."/>
            <person name="Fukui M."/>
        </authorList>
    </citation>
    <scope>NUCLEOTIDE SEQUENCE [LARGE SCALE GENOMIC DNA]</scope>
    <source>
        <strain evidence="3">skN76</strain>
    </source>
</reference>
<dbReference type="KEGG" id="sva:SVA_2630"/>
<protein>
    <submittedName>
        <fullName evidence="2">SAM-dependent methyltransferase PhcB</fullName>
    </submittedName>
</protein>
<dbReference type="PANTHER" id="PTHR45128">
    <property type="entry name" value="METHYLTRANSFERASE TYPE 11"/>
    <property type="match status" value="1"/>
</dbReference>
<accession>A0A1B4V6P3</accession>
<dbReference type="EMBL" id="AP014936">
    <property type="protein sequence ID" value="BAU49178.1"/>
    <property type="molecule type" value="Genomic_DNA"/>
</dbReference>
<dbReference type="InterPro" id="IPR029063">
    <property type="entry name" value="SAM-dependent_MTases_sf"/>
</dbReference>
<dbReference type="CDD" id="cd02440">
    <property type="entry name" value="AdoMet_MTases"/>
    <property type="match status" value="1"/>
</dbReference>